<dbReference type="PROSITE" id="PS00076">
    <property type="entry name" value="PYRIDINE_REDOX_1"/>
    <property type="match status" value="1"/>
</dbReference>
<evidence type="ECO:0000256" key="3">
    <source>
        <dbReference type="ARBA" id="ARBA00012608"/>
    </source>
</evidence>
<evidence type="ECO:0000256" key="10">
    <source>
        <dbReference type="ARBA" id="ARBA00023157"/>
    </source>
</evidence>
<dbReference type="InterPro" id="IPR012999">
    <property type="entry name" value="Pyr_OxRdtase_I_AS"/>
</dbReference>
<comment type="subcellular location">
    <subcellularLocation>
        <location evidence="1">Cytoplasm</location>
    </subcellularLocation>
</comment>
<dbReference type="AlphaFoldDB" id="A0A4S4AN36"/>
<dbReference type="GO" id="GO:0005737">
    <property type="term" value="C:cytoplasm"/>
    <property type="evidence" value="ECO:0007669"/>
    <property type="project" value="UniProtKB-SubCell"/>
</dbReference>
<keyword evidence="7 14" id="KW-0274">FAD</keyword>
<dbReference type="OrthoDB" id="178496at2"/>
<dbReference type="InterPro" id="IPR023753">
    <property type="entry name" value="FAD/NAD-binding_dom"/>
</dbReference>
<dbReference type="InterPro" id="IPR001100">
    <property type="entry name" value="Pyr_nuc-diS_OxRdtase"/>
</dbReference>
<keyword evidence="10" id="KW-1015">Disulfide bond</keyword>
<keyword evidence="14" id="KW-0547">Nucleotide-binding</keyword>
<keyword evidence="6 16" id="KW-0285">Flavoprotein</keyword>
<evidence type="ECO:0000256" key="2">
    <source>
        <dbReference type="ARBA" id="ARBA00007532"/>
    </source>
</evidence>
<dbReference type="Gene3D" id="3.30.390.30">
    <property type="match status" value="1"/>
</dbReference>
<dbReference type="GO" id="GO:0006103">
    <property type="term" value="P:2-oxoglutarate metabolic process"/>
    <property type="evidence" value="ECO:0007669"/>
    <property type="project" value="TreeGrafter"/>
</dbReference>
<dbReference type="Proteomes" id="UP000308430">
    <property type="component" value="Unassembled WGS sequence"/>
</dbReference>
<reference evidence="19 20" key="1">
    <citation type="submission" date="2019-04" db="EMBL/GenBank/DDBJ databases">
        <title>Azoarcus nasutitermitis sp. nov. isolated from termite nest.</title>
        <authorList>
            <person name="Lin S.-Y."/>
            <person name="Hameed A."/>
            <person name="Hsu Y.-H."/>
            <person name="Young C.-C."/>
        </authorList>
    </citation>
    <scope>NUCLEOTIDE SEQUENCE [LARGE SCALE GENOMIC DNA]</scope>
    <source>
        <strain evidence="19 20">CC-YHH838</strain>
    </source>
</reference>
<comment type="cofactor">
    <cofactor evidence="14 16">
        <name>FAD</name>
        <dbReference type="ChEBI" id="CHEBI:57692"/>
    </cofactor>
    <text evidence="14 16">Binds 1 FAD per subunit.</text>
</comment>
<feature type="domain" description="FAD/NAD(P)-binding" evidence="18">
    <location>
        <begin position="6"/>
        <end position="325"/>
    </location>
</feature>
<feature type="domain" description="Pyridine nucleotide-disulphide oxidoreductase dimerisation" evidence="17">
    <location>
        <begin position="346"/>
        <end position="454"/>
    </location>
</feature>
<sequence length="465" mass="49186">MTQEKFDLTVIGGGPGGYVAAIRAAQLGLRTALVEREHLGGICLNWGCIPTKALLRSAEVFDHFRHAGSFGLEAREVSFDLAKIVARSRAVAAQLNGGVKHLLKKNEVQVFDGSARLAGPGAVHVEGRAGALEIGSSHVILATGARARALAPVEPDGRLVWSYKEAMTPARMPKSLLVVGSGAIGIEFASFYRTLGAEVTVVEVQARILPVEDAEVSDFARKAFERQGMQILTSATVVSLEKRADSVVARVDVKGAQVEIAAERVIAAVGIVGNVEHLGLEGTGVQVDKRHIVTDAWCRTGEPGVYAIGDVAGAPWLAHKASHEGMLCAERIAGVEGLHPLDRTRIPGCTYSRPQVASIGLTEAQAKEGGREVRVGRFPFAGNGKAIALGETEGFIKTVFDAATGELLGAHMVGAEVTELIQGYAIGKTLETTEAELMHTVFPHPTLSEMLHESALAAYGRAIHI</sequence>
<evidence type="ECO:0000256" key="6">
    <source>
        <dbReference type="ARBA" id="ARBA00022630"/>
    </source>
</evidence>
<evidence type="ECO:0000256" key="1">
    <source>
        <dbReference type="ARBA" id="ARBA00004496"/>
    </source>
</evidence>
<dbReference type="InterPro" id="IPR016156">
    <property type="entry name" value="FAD/NAD-linked_Rdtase_dimer_sf"/>
</dbReference>
<gene>
    <name evidence="19" type="primary">lpdA</name>
    <name evidence="19" type="ORF">E6C76_20905</name>
</gene>
<dbReference type="PANTHER" id="PTHR22912:SF217">
    <property type="entry name" value="DIHYDROLIPOYL DEHYDROGENASE"/>
    <property type="match status" value="1"/>
</dbReference>
<dbReference type="InterPro" id="IPR004099">
    <property type="entry name" value="Pyr_nucl-diS_OxRdtase_dimer"/>
</dbReference>
<protein>
    <recommendedName>
        <fullName evidence="4 16">Dihydrolipoyl dehydrogenase</fullName>
        <ecNumber evidence="3 16">1.8.1.4</ecNumber>
    </recommendedName>
</protein>
<proteinExistence type="inferred from homology"/>
<dbReference type="NCBIfam" id="TIGR01350">
    <property type="entry name" value="lipoamide_DH"/>
    <property type="match status" value="1"/>
</dbReference>
<evidence type="ECO:0000256" key="16">
    <source>
        <dbReference type="RuleBase" id="RU003692"/>
    </source>
</evidence>
<name>A0A4S4AN36_9RHOO</name>
<dbReference type="Pfam" id="PF02852">
    <property type="entry name" value="Pyr_redox_dim"/>
    <property type="match status" value="1"/>
</dbReference>
<dbReference type="EC" id="1.8.1.4" evidence="3 16"/>
<feature type="binding site" evidence="14">
    <location>
        <position position="310"/>
    </location>
    <ligand>
        <name>FAD</name>
        <dbReference type="ChEBI" id="CHEBI:57692"/>
    </ligand>
</feature>
<evidence type="ECO:0000313" key="19">
    <source>
        <dbReference type="EMBL" id="THF61056.1"/>
    </source>
</evidence>
<dbReference type="Pfam" id="PF07992">
    <property type="entry name" value="Pyr_redox_2"/>
    <property type="match status" value="1"/>
</dbReference>
<evidence type="ECO:0000256" key="4">
    <source>
        <dbReference type="ARBA" id="ARBA00016961"/>
    </source>
</evidence>
<evidence type="ECO:0000256" key="8">
    <source>
        <dbReference type="ARBA" id="ARBA00023002"/>
    </source>
</evidence>
<keyword evidence="9 14" id="KW-0520">NAD</keyword>
<dbReference type="SUPFAM" id="SSF55424">
    <property type="entry name" value="FAD/NAD-linked reductases, dimerisation (C-terminal) domain"/>
    <property type="match status" value="1"/>
</dbReference>
<dbReference type="GO" id="GO:0004148">
    <property type="term" value="F:dihydrolipoyl dehydrogenase (NADH) activity"/>
    <property type="evidence" value="ECO:0007669"/>
    <property type="project" value="UniProtKB-EC"/>
</dbReference>
<accession>A0A4S4AN36</accession>
<feature type="binding site" evidence="14">
    <location>
        <begin position="180"/>
        <end position="187"/>
    </location>
    <ligand>
        <name>NAD(+)</name>
        <dbReference type="ChEBI" id="CHEBI:57540"/>
    </ligand>
</feature>
<dbReference type="SUPFAM" id="SSF51905">
    <property type="entry name" value="FAD/NAD(P)-binding domain"/>
    <property type="match status" value="1"/>
</dbReference>
<comment type="catalytic activity">
    <reaction evidence="12 16">
        <text>N(6)-[(R)-dihydrolipoyl]-L-lysyl-[protein] + NAD(+) = N(6)-[(R)-lipoyl]-L-lysyl-[protein] + NADH + H(+)</text>
        <dbReference type="Rhea" id="RHEA:15045"/>
        <dbReference type="Rhea" id="RHEA-COMP:10474"/>
        <dbReference type="Rhea" id="RHEA-COMP:10475"/>
        <dbReference type="ChEBI" id="CHEBI:15378"/>
        <dbReference type="ChEBI" id="CHEBI:57540"/>
        <dbReference type="ChEBI" id="CHEBI:57945"/>
        <dbReference type="ChEBI" id="CHEBI:83099"/>
        <dbReference type="ChEBI" id="CHEBI:83100"/>
        <dbReference type="EC" id="1.8.1.4"/>
    </reaction>
</comment>
<evidence type="ECO:0000256" key="9">
    <source>
        <dbReference type="ARBA" id="ARBA00023027"/>
    </source>
</evidence>
<keyword evidence="20" id="KW-1185">Reference proteome</keyword>
<dbReference type="FunFam" id="3.30.390.30:FF:000001">
    <property type="entry name" value="Dihydrolipoyl dehydrogenase"/>
    <property type="match status" value="1"/>
</dbReference>
<keyword evidence="11 16" id="KW-0676">Redox-active center</keyword>
<dbReference type="Gene3D" id="3.50.50.60">
    <property type="entry name" value="FAD/NAD(P)-binding domain"/>
    <property type="match status" value="2"/>
</dbReference>
<feature type="binding site" evidence="14">
    <location>
        <position position="270"/>
    </location>
    <ligand>
        <name>NAD(+)</name>
        <dbReference type="ChEBI" id="CHEBI:57540"/>
    </ligand>
</feature>
<evidence type="ECO:0000256" key="7">
    <source>
        <dbReference type="ARBA" id="ARBA00022827"/>
    </source>
</evidence>
<evidence type="ECO:0000313" key="20">
    <source>
        <dbReference type="Proteomes" id="UP000308430"/>
    </source>
</evidence>
<comment type="similarity">
    <text evidence="2 16">Belongs to the class-I pyridine nucleotide-disulfide oxidoreductase family.</text>
</comment>
<dbReference type="PRINTS" id="PR00368">
    <property type="entry name" value="FADPNR"/>
</dbReference>
<evidence type="ECO:0000256" key="12">
    <source>
        <dbReference type="ARBA" id="ARBA00049187"/>
    </source>
</evidence>
<feature type="disulfide bond" description="Redox-active" evidence="15">
    <location>
        <begin position="43"/>
        <end position="48"/>
    </location>
</feature>
<feature type="binding site" evidence="14">
    <location>
        <position position="52"/>
    </location>
    <ligand>
        <name>FAD</name>
        <dbReference type="ChEBI" id="CHEBI:57692"/>
    </ligand>
</feature>
<feature type="binding site" evidence="14">
    <location>
        <position position="203"/>
    </location>
    <ligand>
        <name>NAD(+)</name>
        <dbReference type="ChEBI" id="CHEBI:57540"/>
    </ligand>
</feature>
<evidence type="ECO:0000256" key="14">
    <source>
        <dbReference type="PIRSR" id="PIRSR000350-3"/>
    </source>
</evidence>
<comment type="miscellaneous">
    <text evidence="16">The active site is a redox-active disulfide bond.</text>
</comment>
<organism evidence="19 20">
    <name type="scientific">Pseudothauera nasutitermitis</name>
    <dbReference type="NCBI Taxonomy" id="2565930"/>
    <lineage>
        <taxon>Bacteria</taxon>
        <taxon>Pseudomonadati</taxon>
        <taxon>Pseudomonadota</taxon>
        <taxon>Betaproteobacteria</taxon>
        <taxon>Rhodocyclales</taxon>
        <taxon>Zoogloeaceae</taxon>
        <taxon>Pseudothauera</taxon>
    </lineage>
</organism>
<dbReference type="PIRSF" id="PIRSF000350">
    <property type="entry name" value="Mercury_reductase_MerA"/>
    <property type="match status" value="1"/>
</dbReference>
<evidence type="ECO:0000256" key="15">
    <source>
        <dbReference type="PIRSR" id="PIRSR000350-4"/>
    </source>
</evidence>
<feature type="active site" description="Proton acceptor" evidence="13">
    <location>
        <position position="444"/>
    </location>
</feature>
<dbReference type="InterPro" id="IPR036188">
    <property type="entry name" value="FAD/NAD-bd_sf"/>
</dbReference>
<evidence type="ECO:0000259" key="18">
    <source>
        <dbReference type="Pfam" id="PF07992"/>
    </source>
</evidence>
<dbReference type="InterPro" id="IPR050151">
    <property type="entry name" value="Class-I_Pyr_Nuc-Dis_Oxidored"/>
</dbReference>
<keyword evidence="5" id="KW-0963">Cytoplasm</keyword>
<dbReference type="EMBL" id="SSOC01000010">
    <property type="protein sequence ID" value="THF61056.1"/>
    <property type="molecule type" value="Genomic_DNA"/>
</dbReference>
<evidence type="ECO:0000256" key="13">
    <source>
        <dbReference type="PIRSR" id="PIRSR000350-2"/>
    </source>
</evidence>
<dbReference type="InterPro" id="IPR006258">
    <property type="entry name" value="Lipoamide_DH"/>
</dbReference>
<dbReference type="GO" id="GO:0050660">
    <property type="term" value="F:flavin adenine dinucleotide binding"/>
    <property type="evidence" value="ECO:0007669"/>
    <property type="project" value="InterPro"/>
</dbReference>
<dbReference type="RefSeq" id="WP_136350210.1">
    <property type="nucleotide sequence ID" value="NZ_SSOC01000010.1"/>
</dbReference>
<evidence type="ECO:0000259" key="17">
    <source>
        <dbReference type="Pfam" id="PF02852"/>
    </source>
</evidence>
<evidence type="ECO:0000256" key="5">
    <source>
        <dbReference type="ARBA" id="ARBA00022490"/>
    </source>
</evidence>
<dbReference type="PRINTS" id="PR00411">
    <property type="entry name" value="PNDRDTASEI"/>
</dbReference>
<keyword evidence="8 16" id="KW-0560">Oxidoreductase</keyword>
<evidence type="ECO:0000256" key="11">
    <source>
        <dbReference type="ARBA" id="ARBA00023284"/>
    </source>
</evidence>
<comment type="caution">
    <text evidence="19">The sequence shown here is derived from an EMBL/GenBank/DDBJ whole genome shotgun (WGS) entry which is preliminary data.</text>
</comment>
<dbReference type="PANTHER" id="PTHR22912">
    <property type="entry name" value="DISULFIDE OXIDOREDUCTASE"/>
    <property type="match status" value="1"/>
</dbReference>